<protein>
    <submittedName>
        <fullName evidence="1">PhnD/SsuA/transferrin family substrate-binding protein</fullName>
    </submittedName>
</protein>
<accession>A0ABS4BKZ6</accession>
<evidence type="ECO:0000313" key="1">
    <source>
        <dbReference type="EMBL" id="MBP0617398.1"/>
    </source>
</evidence>
<dbReference type="PANTHER" id="PTHR35841">
    <property type="entry name" value="PHOSPHONATES-BINDING PERIPLASMIC PROTEIN"/>
    <property type="match status" value="1"/>
</dbReference>
<comment type="caution">
    <text evidence="1">The sequence shown here is derived from an EMBL/GenBank/DDBJ whole genome shotgun (WGS) entry which is preliminary data.</text>
</comment>
<dbReference type="EMBL" id="JAGJCF010000016">
    <property type="protein sequence ID" value="MBP0617398.1"/>
    <property type="molecule type" value="Genomic_DNA"/>
</dbReference>
<evidence type="ECO:0000313" key="2">
    <source>
        <dbReference type="Proteomes" id="UP000678276"/>
    </source>
</evidence>
<dbReference type="SUPFAM" id="SSF53850">
    <property type="entry name" value="Periplasmic binding protein-like II"/>
    <property type="match status" value="1"/>
</dbReference>
<reference evidence="1 2" key="1">
    <citation type="submission" date="2021-04" db="EMBL/GenBank/DDBJ databases">
        <title>Whole genome sequence of Jiella sp. KSK16Y-1.</title>
        <authorList>
            <person name="Tuo L."/>
        </authorList>
    </citation>
    <scope>NUCLEOTIDE SEQUENCE [LARGE SCALE GENOMIC DNA]</scope>
    <source>
        <strain evidence="1 2">KSK16Y-1</strain>
    </source>
</reference>
<dbReference type="RefSeq" id="WP_209596150.1">
    <property type="nucleotide sequence ID" value="NZ_JAGJCF010000016.1"/>
</dbReference>
<name>A0ABS4BKZ6_9HYPH</name>
<sequence>MPRIASPVASLGMYDMPWLNRANDALWEQIAARLAAAGTIDVPDRLDRHRPLLEIWRDPALLFAQTCGYPLMTALQGTVTPFAAPVYAWPGCEGARHCSFIVVAAGSPVETLADLRGRRAAINGPDSNSGMNLFRHAVAKLAGGGRFFSHVVTTGSHLASLDHVARGKADIAAIDCVTFALIARHRPELVEAVRVIGETAKSPALPFVTRAGATPDEIALLREAVFDAIADPGLGGAVEELGLRGIEPVSAQDYAVVLGLEEEAVAAGYPTLV</sequence>
<organism evidence="1 2">
    <name type="scientific">Jiella mangrovi</name>
    <dbReference type="NCBI Taxonomy" id="2821407"/>
    <lineage>
        <taxon>Bacteria</taxon>
        <taxon>Pseudomonadati</taxon>
        <taxon>Pseudomonadota</taxon>
        <taxon>Alphaproteobacteria</taxon>
        <taxon>Hyphomicrobiales</taxon>
        <taxon>Aurantimonadaceae</taxon>
        <taxon>Jiella</taxon>
    </lineage>
</organism>
<proteinExistence type="predicted"/>
<keyword evidence="2" id="KW-1185">Reference proteome</keyword>
<dbReference type="Pfam" id="PF12974">
    <property type="entry name" value="Phosphonate-bd"/>
    <property type="match status" value="1"/>
</dbReference>
<dbReference type="PANTHER" id="PTHR35841:SF1">
    <property type="entry name" value="PHOSPHONATES-BINDING PERIPLASMIC PROTEIN"/>
    <property type="match status" value="1"/>
</dbReference>
<dbReference type="Gene3D" id="3.40.190.10">
    <property type="entry name" value="Periplasmic binding protein-like II"/>
    <property type="match status" value="1"/>
</dbReference>
<dbReference type="Proteomes" id="UP000678276">
    <property type="component" value="Unassembled WGS sequence"/>
</dbReference>
<gene>
    <name evidence="1" type="ORF">J6595_17560</name>
</gene>